<sequence>MNRIAIIVGLVLLAAAGFGWYQYGYLPQQEAAEAARSAEDEAARAAEEARLAAEAAREEAAEAARADEDAAAEAAAAAAAAADAATEAASDAAAAAAAATQEAARTAGEAASSAADAAVEAARQAAAAATLAARNAADAAGELLPEDLLRVETYDRARVDAMIDSSDLDPATKERLKNTIEAAEATPELLGSALETVRTSLGVGAPAADAQ</sequence>
<evidence type="ECO:0000256" key="1">
    <source>
        <dbReference type="SAM" id="Coils"/>
    </source>
</evidence>
<dbReference type="RefSeq" id="WP_108220072.1">
    <property type="nucleotide sequence ID" value="NZ_CP090021.1"/>
</dbReference>
<evidence type="ECO:0000313" key="3">
    <source>
        <dbReference type="Proteomes" id="UP000244060"/>
    </source>
</evidence>
<organism evidence="2 3">
    <name type="scientific">Cereibacter azotoformans</name>
    <dbReference type="NCBI Taxonomy" id="43057"/>
    <lineage>
        <taxon>Bacteria</taxon>
        <taxon>Pseudomonadati</taxon>
        <taxon>Pseudomonadota</taxon>
        <taxon>Alphaproteobacteria</taxon>
        <taxon>Rhodobacterales</taxon>
        <taxon>Paracoccaceae</taxon>
        <taxon>Cereibacter</taxon>
    </lineage>
</organism>
<accession>A0A2T5KER6</accession>
<dbReference type="AlphaFoldDB" id="A0A2T5KER6"/>
<keyword evidence="3" id="KW-1185">Reference proteome</keyword>
<comment type="caution">
    <text evidence="2">The sequence shown here is derived from an EMBL/GenBank/DDBJ whole genome shotgun (WGS) entry which is preliminary data.</text>
</comment>
<dbReference type="Proteomes" id="UP000244060">
    <property type="component" value="Unassembled WGS sequence"/>
</dbReference>
<name>A0A2T5KER6_9RHOB</name>
<reference evidence="2 3" key="1">
    <citation type="submission" date="2018-04" db="EMBL/GenBank/DDBJ databases">
        <title>Genomic Encyclopedia of Type Strains, Phase III (KMG-III): the genomes of soil and plant-associated and newly described type strains.</title>
        <authorList>
            <person name="Whitman W."/>
        </authorList>
    </citation>
    <scope>NUCLEOTIDE SEQUENCE [LARGE SCALE GENOMIC DNA]</scope>
    <source>
        <strain evidence="2 3">KA25</strain>
    </source>
</reference>
<proteinExistence type="predicted"/>
<evidence type="ECO:0000313" key="2">
    <source>
        <dbReference type="EMBL" id="PTR20919.1"/>
    </source>
</evidence>
<feature type="coiled-coil region" evidence="1">
    <location>
        <begin position="28"/>
        <end position="73"/>
    </location>
</feature>
<dbReference type="EMBL" id="QAOT01000001">
    <property type="protein sequence ID" value="PTR20919.1"/>
    <property type="molecule type" value="Genomic_DNA"/>
</dbReference>
<dbReference type="OrthoDB" id="7691804at2"/>
<keyword evidence="1" id="KW-0175">Coiled coil</keyword>
<gene>
    <name evidence="2" type="ORF">C8J28_101240</name>
</gene>
<protein>
    <submittedName>
        <fullName evidence="2">Uncharacterized protein</fullName>
    </submittedName>
</protein>